<feature type="compositionally biased region" description="Polar residues" evidence="4">
    <location>
        <begin position="659"/>
        <end position="673"/>
    </location>
</feature>
<keyword evidence="7" id="KW-1185">Reference proteome</keyword>
<evidence type="ECO:0000313" key="7">
    <source>
        <dbReference type="Proteomes" id="UP000276215"/>
    </source>
</evidence>
<feature type="compositionally biased region" description="Polar residues" evidence="4">
    <location>
        <begin position="914"/>
        <end position="928"/>
    </location>
</feature>
<feature type="domain" description="RRM" evidence="5">
    <location>
        <begin position="64"/>
        <end position="141"/>
    </location>
</feature>
<name>A0A3N4KBV4_9PEZI</name>
<dbReference type="InterPro" id="IPR012677">
    <property type="entry name" value="Nucleotide-bd_a/b_plait_sf"/>
</dbReference>
<feature type="region of interest" description="Disordered" evidence="4">
    <location>
        <begin position="808"/>
        <end position="985"/>
    </location>
</feature>
<feature type="compositionally biased region" description="Polar residues" evidence="4">
    <location>
        <begin position="938"/>
        <end position="949"/>
    </location>
</feature>
<feature type="compositionally biased region" description="Polar residues" evidence="4">
    <location>
        <begin position="167"/>
        <end position="185"/>
    </location>
</feature>
<evidence type="ECO:0000256" key="2">
    <source>
        <dbReference type="ARBA" id="ARBA00022884"/>
    </source>
</evidence>
<feature type="compositionally biased region" description="Basic and acidic residues" evidence="4">
    <location>
        <begin position="491"/>
        <end position="500"/>
    </location>
</feature>
<dbReference type="AlphaFoldDB" id="A0A3N4KBV4"/>
<evidence type="ECO:0000256" key="1">
    <source>
        <dbReference type="ARBA" id="ARBA00022737"/>
    </source>
</evidence>
<feature type="compositionally biased region" description="Basic residues" evidence="4">
    <location>
        <begin position="640"/>
        <end position="650"/>
    </location>
</feature>
<reference evidence="6 7" key="1">
    <citation type="journal article" date="2018" name="Nat. Ecol. Evol.">
        <title>Pezizomycetes genomes reveal the molecular basis of ectomycorrhizal truffle lifestyle.</title>
        <authorList>
            <person name="Murat C."/>
            <person name="Payen T."/>
            <person name="Noel B."/>
            <person name="Kuo A."/>
            <person name="Morin E."/>
            <person name="Chen J."/>
            <person name="Kohler A."/>
            <person name="Krizsan K."/>
            <person name="Balestrini R."/>
            <person name="Da Silva C."/>
            <person name="Montanini B."/>
            <person name="Hainaut M."/>
            <person name="Levati E."/>
            <person name="Barry K.W."/>
            <person name="Belfiori B."/>
            <person name="Cichocki N."/>
            <person name="Clum A."/>
            <person name="Dockter R.B."/>
            <person name="Fauchery L."/>
            <person name="Guy J."/>
            <person name="Iotti M."/>
            <person name="Le Tacon F."/>
            <person name="Lindquist E.A."/>
            <person name="Lipzen A."/>
            <person name="Malagnac F."/>
            <person name="Mello A."/>
            <person name="Molinier V."/>
            <person name="Miyauchi S."/>
            <person name="Poulain J."/>
            <person name="Riccioni C."/>
            <person name="Rubini A."/>
            <person name="Sitrit Y."/>
            <person name="Splivallo R."/>
            <person name="Traeger S."/>
            <person name="Wang M."/>
            <person name="Zifcakova L."/>
            <person name="Wipf D."/>
            <person name="Zambonelli A."/>
            <person name="Paolocci F."/>
            <person name="Nowrousian M."/>
            <person name="Ottonello S."/>
            <person name="Baldrian P."/>
            <person name="Spatafora J.W."/>
            <person name="Henrissat B."/>
            <person name="Nagy L.G."/>
            <person name="Aury J.M."/>
            <person name="Wincker P."/>
            <person name="Grigoriev I.V."/>
            <person name="Bonfante P."/>
            <person name="Martin F.M."/>
        </authorList>
    </citation>
    <scope>NUCLEOTIDE SEQUENCE [LARGE SCALE GENOMIC DNA]</scope>
    <source>
        <strain evidence="6 7">120613-1</strain>
    </source>
</reference>
<dbReference type="SMART" id="SM00360">
    <property type="entry name" value="RRM"/>
    <property type="match status" value="3"/>
</dbReference>
<dbReference type="Pfam" id="PF00076">
    <property type="entry name" value="RRM_1"/>
    <property type="match status" value="3"/>
</dbReference>
<gene>
    <name evidence="6" type="ORF">L873DRAFT_1786872</name>
</gene>
<feature type="compositionally biased region" description="Low complexity" evidence="4">
    <location>
        <begin position="454"/>
        <end position="468"/>
    </location>
</feature>
<dbReference type="Proteomes" id="UP000276215">
    <property type="component" value="Unassembled WGS sequence"/>
</dbReference>
<feature type="region of interest" description="Disordered" evidence="4">
    <location>
        <begin position="434"/>
        <end position="533"/>
    </location>
</feature>
<dbReference type="Gene3D" id="3.30.70.330">
    <property type="match status" value="3"/>
</dbReference>
<dbReference type="EMBL" id="ML120362">
    <property type="protein sequence ID" value="RPB03425.1"/>
    <property type="molecule type" value="Genomic_DNA"/>
</dbReference>
<feature type="region of interest" description="Disordered" evidence="4">
    <location>
        <begin position="637"/>
        <end position="769"/>
    </location>
</feature>
<dbReference type="InterPro" id="IPR035979">
    <property type="entry name" value="RBD_domain_sf"/>
</dbReference>
<feature type="domain" description="RRM" evidence="5">
    <location>
        <begin position="553"/>
        <end position="633"/>
    </location>
</feature>
<feature type="compositionally biased region" description="Polar residues" evidence="4">
    <location>
        <begin position="1"/>
        <end position="33"/>
    </location>
</feature>
<dbReference type="PROSITE" id="PS50102">
    <property type="entry name" value="RRM"/>
    <property type="match status" value="2"/>
</dbReference>
<evidence type="ECO:0000313" key="6">
    <source>
        <dbReference type="EMBL" id="RPB03425.1"/>
    </source>
</evidence>
<evidence type="ECO:0000256" key="3">
    <source>
        <dbReference type="PROSITE-ProRule" id="PRU00176"/>
    </source>
</evidence>
<evidence type="ECO:0000256" key="4">
    <source>
        <dbReference type="SAM" id="MobiDB-lite"/>
    </source>
</evidence>
<dbReference type="GO" id="GO:0003723">
    <property type="term" value="F:RNA binding"/>
    <property type="evidence" value="ECO:0007669"/>
    <property type="project" value="UniProtKB-UniRule"/>
</dbReference>
<feature type="compositionally biased region" description="Polar residues" evidence="4">
    <location>
        <begin position="434"/>
        <end position="444"/>
    </location>
</feature>
<accession>A0A3N4KBV4</accession>
<feature type="compositionally biased region" description="Basic and acidic residues" evidence="4">
    <location>
        <begin position="147"/>
        <end position="165"/>
    </location>
</feature>
<feature type="region of interest" description="Disordered" evidence="4">
    <location>
        <begin position="1"/>
        <end position="61"/>
    </location>
</feature>
<sequence length="1009" mass="110466">MSNVMDSPNGQENGPVTPTNRSRSNTMSTNPFSNDMIRYQNPPYASYADSRSGSQTNEESDDANVIYVSGIVSSIEDSALYEMFSQIVDILRRHVGFETKPSGIQQYAFVKFASVEDAQRALQVAEVILGDRKLTIKPRERRPRRFFPREDSGYGRPDSRKEHAFEQQYQDHNGGQNNLSATPNDQAGGYDPNVTPGVGMRSPDDNGDACRPQMLMSKALFVAGLPFDMSPKELFMLFAEQGPVEGCYIFPFLDPFGRRFGHMVMATFFAAQKAQETFDKCTIRNCLLEVGYRHLEPLMAGAEYNSQQPGFQGPPTPSFPMYCPTATHQNWTQHPFMGQIPTAAGIGPQMMAFNQSYLPFSPSHVPPSAYGHQQIHMMPPAGIDQSYVQYGTPPNSPPFHPHAFGWQAQGRGMNRPFQGGNGRNFARRPSYRATASNFAPSSPGTGSGDQHIRSISNSSSSTLVSGASEQKTHGPIIVNGSYPYGGYSTPQHDRNVKEETSPSDEQSTPSPVAVRSAHIPQETETPTRSVSKPTFQAIVPEAVPETPKPADPANLFVKNFDDDIISDPDDLKKLFEPYGPVASAHLAMIPGTNRSIGYGFVAFTKADDAANAKSKLNGSMVGKKRLFVSYAERKEERTQRLKLHFKKGRNGYRNDGNEQDSSNSESAQAQPSDNGEEGSTEGTEKGEKDGSVEKGPSTPPPEKNASHPEHVPDKDVDVLKESSEASQTAEDGGQGSSTTGILAVDDRPPLTPVENVPHILTEQDTAGATRWRGRTQLTGITEVEEEEAAAVTANGDVTATYTEPTLPQIHDHVSEGISGRCQSSNFQDQIKEQRPQGESAQPEASGDFLRPNGSNNNFHRQQRYDNRSPSPHNGNRGHGGQYHNHGQNGNGRGYRGYGYQNQSYGRGGPRFYGNNRSPGNGGYHQSFNNPPPNGRTVFFNNSTQPFSTESSHEPIGPQNQHRKKKWQGGNRNGRGGQQQRGSPVNIDHHTVNNVMLDVSDTGQGAVTAY</sequence>
<proteinExistence type="predicted"/>
<feature type="compositionally biased region" description="Basic and acidic residues" evidence="4">
    <location>
        <begin position="682"/>
        <end position="692"/>
    </location>
</feature>
<feature type="compositionally biased region" description="Basic and acidic residues" evidence="4">
    <location>
        <begin position="704"/>
        <end position="723"/>
    </location>
</feature>
<evidence type="ECO:0000259" key="5">
    <source>
        <dbReference type="PROSITE" id="PS50102"/>
    </source>
</evidence>
<feature type="region of interest" description="Disordered" evidence="4">
    <location>
        <begin position="140"/>
        <end position="209"/>
    </location>
</feature>
<keyword evidence="1" id="KW-0677">Repeat</keyword>
<dbReference type="SUPFAM" id="SSF54928">
    <property type="entry name" value="RNA-binding domain, RBD"/>
    <property type="match status" value="2"/>
</dbReference>
<protein>
    <recommendedName>
        <fullName evidence="5">RRM domain-containing protein</fullName>
    </recommendedName>
</protein>
<dbReference type="STRING" id="1336337.A0A3N4KBV4"/>
<organism evidence="6 7">
    <name type="scientific">Choiromyces venosus 120613-1</name>
    <dbReference type="NCBI Taxonomy" id="1336337"/>
    <lineage>
        <taxon>Eukaryota</taxon>
        <taxon>Fungi</taxon>
        <taxon>Dikarya</taxon>
        <taxon>Ascomycota</taxon>
        <taxon>Pezizomycotina</taxon>
        <taxon>Pezizomycetes</taxon>
        <taxon>Pezizales</taxon>
        <taxon>Tuberaceae</taxon>
        <taxon>Choiromyces</taxon>
    </lineage>
</organism>
<keyword evidence="2 3" id="KW-0694">RNA-binding</keyword>
<dbReference type="OrthoDB" id="439808at2759"/>
<dbReference type="InterPro" id="IPR000504">
    <property type="entry name" value="RRM_dom"/>
</dbReference>
<feature type="compositionally biased region" description="Polar residues" evidence="4">
    <location>
        <begin position="522"/>
        <end position="533"/>
    </location>
</feature>
<dbReference type="PANTHER" id="PTHR24012">
    <property type="entry name" value="RNA BINDING PROTEIN"/>
    <property type="match status" value="1"/>
</dbReference>